<feature type="transmembrane region" description="Helical" evidence="1">
    <location>
        <begin position="291"/>
        <end position="314"/>
    </location>
</feature>
<comment type="caution">
    <text evidence="3">The sequence shown here is derived from an EMBL/GenBank/DDBJ whole genome shotgun (WGS) entry which is preliminary data.</text>
</comment>
<keyword evidence="1" id="KW-1133">Transmembrane helix</keyword>
<organism evidence="3 4">
    <name type="scientific">Flavobacterium aurantiibacter</name>
    <dbReference type="NCBI Taxonomy" id="2023067"/>
    <lineage>
        <taxon>Bacteria</taxon>
        <taxon>Pseudomonadati</taxon>
        <taxon>Bacteroidota</taxon>
        <taxon>Flavobacteriia</taxon>
        <taxon>Flavobacteriales</taxon>
        <taxon>Flavobacteriaceae</taxon>
        <taxon>Flavobacterium</taxon>
    </lineage>
</organism>
<dbReference type="RefSeq" id="WP_094487429.1">
    <property type="nucleotide sequence ID" value="NZ_NOXX01000225.1"/>
</dbReference>
<feature type="transmembrane region" description="Helical" evidence="1">
    <location>
        <begin position="148"/>
        <end position="169"/>
    </location>
</feature>
<keyword evidence="1" id="KW-0812">Transmembrane</keyword>
<dbReference type="InterPro" id="IPR002656">
    <property type="entry name" value="Acyl_transf_3_dom"/>
</dbReference>
<protein>
    <recommendedName>
        <fullName evidence="2">Acyltransferase 3 domain-containing protein</fullName>
    </recommendedName>
</protein>
<dbReference type="PANTHER" id="PTHR23028:SF53">
    <property type="entry name" value="ACYL_TRANSF_3 DOMAIN-CONTAINING PROTEIN"/>
    <property type="match status" value="1"/>
</dbReference>
<keyword evidence="4" id="KW-1185">Reference proteome</keyword>
<evidence type="ECO:0000259" key="2">
    <source>
        <dbReference type="Pfam" id="PF01757"/>
    </source>
</evidence>
<feature type="transmembrane region" description="Helical" evidence="1">
    <location>
        <begin position="20"/>
        <end position="42"/>
    </location>
</feature>
<feature type="domain" description="Acyltransferase 3" evidence="2">
    <location>
        <begin position="14"/>
        <end position="345"/>
    </location>
</feature>
<sequence>MDKFEQLDRKYFHTFDALRFLSFFLVFLQHVPVPDFSVFSFFTKSGKIGVSFFFVLSGFLITYILLHEKSSVRRISLKNFFVRRILRIWPLFYAVLLFAFLTPYFLDILQLSFPKDGYNPNWFISALFLENYMMMTTNGFPNVSPLRVMWSLCVEEHFYVLWGIIIAILPIKKVPQLIFCAILFANLSRYIYHHMGVEWLDLPTNLDYFAYGAIPAYILLFKPELLIRVQKMHNLTKYILALTAIMLVFIIPNLNSYWLNALAPTVLGITFSALILFTLPEKNGIRISNNLYVSKLGIYTYSLYLTHTVVINFFLKFEFSTSEFNFIITAVVSLITTILVSILSYHCFEKHFLKLKKYFY</sequence>
<dbReference type="AlphaFoldDB" id="A0A255ZF94"/>
<proteinExistence type="predicted"/>
<reference evidence="3 4" key="1">
    <citation type="submission" date="2017-07" db="EMBL/GenBank/DDBJ databases">
        <title>Flavobacterium cyanobacteriorum sp. nov., isolated from cyanobacterial aggregates in a eutrophic lake.</title>
        <authorList>
            <person name="Cai H."/>
        </authorList>
    </citation>
    <scope>NUCLEOTIDE SEQUENCE [LARGE SCALE GENOMIC DNA]</scope>
    <source>
        <strain evidence="3 4">TH167</strain>
    </source>
</reference>
<feature type="transmembrane region" description="Helical" evidence="1">
    <location>
        <begin position="208"/>
        <end position="226"/>
    </location>
</feature>
<gene>
    <name evidence="3" type="ORF">CHX27_14245</name>
</gene>
<dbReference type="InterPro" id="IPR050879">
    <property type="entry name" value="Acyltransferase_3"/>
</dbReference>
<keyword evidence="1" id="KW-0472">Membrane</keyword>
<feature type="transmembrane region" description="Helical" evidence="1">
    <location>
        <begin position="48"/>
        <end position="66"/>
    </location>
</feature>
<accession>A0A255ZF94</accession>
<evidence type="ECO:0000256" key="1">
    <source>
        <dbReference type="SAM" id="Phobius"/>
    </source>
</evidence>
<dbReference type="Proteomes" id="UP000216035">
    <property type="component" value="Unassembled WGS sequence"/>
</dbReference>
<dbReference type="Pfam" id="PF01757">
    <property type="entry name" value="Acyl_transf_3"/>
    <property type="match status" value="1"/>
</dbReference>
<name>A0A255ZF94_9FLAO</name>
<feature type="transmembrane region" description="Helical" evidence="1">
    <location>
        <begin position="238"/>
        <end position="255"/>
    </location>
</feature>
<dbReference type="EMBL" id="NOXX01000225">
    <property type="protein sequence ID" value="OYQ39555.1"/>
    <property type="molecule type" value="Genomic_DNA"/>
</dbReference>
<dbReference type="PANTHER" id="PTHR23028">
    <property type="entry name" value="ACETYLTRANSFERASE"/>
    <property type="match status" value="1"/>
</dbReference>
<feature type="transmembrane region" description="Helical" evidence="1">
    <location>
        <begin position="86"/>
        <end position="106"/>
    </location>
</feature>
<dbReference type="GO" id="GO:0016747">
    <property type="term" value="F:acyltransferase activity, transferring groups other than amino-acyl groups"/>
    <property type="evidence" value="ECO:0007669"/>
    <property type="project" value="InterPro"/>
</dbReference>
<evidence type="ECO:0000313" key="3">
    <source>
        <dbReference type="EMBL" id="OYQ39555.1"/>
    </source>
</evidence>
<feature type="transmembrane region" description="Helical" evidence="1">
    <location>
        <begin position="261"/>
        <end position="279"/>
    </location>
</feature>
<dbReference type="OrthoDB" id="290051at2"/>
<feature type="transmembrane region" description="Helical" evidence="1">
    <location>
        <begin position="326"/>
        <end position="348"/>
    </location>
</feature>
<dbReference type="GO" id="GO:0016020">
    <property type="term" value="C:membrane"/>
    <property type="evidence" value="ECO:0007669"/>
    <property type="project" value="TreeGrafter"/>
</dbReference>
<dbReference type="GO" id="GO:0000271">
    <property type="term" value="P:polysaccharide biosynthetic process"/>
    <property type="evidence" value="ECO:0007669"/>
    <property type="project" value="TreeGrafter"/>
</dbReference>
<evidence type="ECO:0000313" key="4">
    <source>
        <dbReference type="Proteomes" id="UP000216035"/>
    </source>
</evidence>